<dbReference type="CDD" id="cd03801">
    <property type="entry name" value="GT4_PimA-like"/>
    <property type="match status" value="1"/>
</dbReference>
<comment type="caution">
    <text evidence="3">The sequence shown here is derived from an EMBL/GenBank/DDBJ whole genome shotgun (WGS) entry which is preliminary data.</text>
</comment>
<accession>A0A2B4RIY7</accession>
<reference evidence="4" key="1">
    <citation type="journal article" date="2017" name="bioRxiv">
        <title>Comparative analysis of the genomes of Stylophora pistillata and Acropora digitifera provides evidence for extensive differences between species of corals.</title>
        <authorList>
            <person name="Voolstra C.R."/>
            <person name="Li Y."/>
            <person name="Liew Y.J."/>
            <person name="Baumgarten S."/>
            <person name="Zoccola D."/>
            <person name="Flot J.-F."/>
            <person name="Tambutte S."/>
            <person name="Allemand D."/>
            <person name="Aranda M."/>
        </authorList>
    </citation>
    <scope>NUCLEOTIDE SEQUENCE [LARGE SCALE GENOMIC DNA]</scope>
</reference>
<evidence type="ECO:0000313" key="4">
    <source>
        <dbReference type="Proteomes" id="UP000225706"/>
    </source>
</evidence>
<evidence type="ECO:0000313" key="3">
    <source>
        <dbReference type="EMBL" id="PFX16327.1"/>
    </source>
</evidence>
<feature type="region of interest" description="Disordered" evidence="2">
    <location>
        <begin position="1"/>
        <end position="20"/>
    </location>
</feature>
<dbReference type="SUPFAM" id="SSF53756">
    <property type="entry name" value="UDP-Glycosyltransferase/glycogen phosphorylase"/>
    <property type="match status" value="1"/>
</dbReference>
<organism evidence="3 4">
    <name type="scientific">Stylophora pistillata</name>
    <name type="common">Smooth cauliflower coral</name>
    <dbReference type="NCBI Taxonomy" id="50429"/>
    <lineage>
        <taxon>Eukaryota</taxon>
        <taxon>Metazoa</taxon>
        <taxon>Cnidaria</taxon>
        <taxon>Anthozoa</taxon>
        <taxon>Hexacorallia</taxon>
        <taxon>Scleractinia</taxon>
        <taxon>Astrocoeniina</taxon>
        <taxon>Pocilloporidae</taxon>
        <taxon>Stylophora</taxon>
    </lineage>
</organism>
<dbReference type="Pfam" id="PF20706">
    <property type="entry name" value="GT4-conflict"/>
    <property type="match status" value="1"/>
</dbReference>
<dbReference type="Gene3D" id="3.40.50.2000">
    <property type="entry name" value="Glycogen Phosphorylase B"/>
    <property type="match status" value="1"/>
</dbReference>
<dbReference type="GO" id="GO:0016757">
    <property type="term" value="F:glycosyltransferase activity"/>
    <property type="evidence" value="ECO:0007669"/>
    <property type="project" value="TreeGrafter"/>
</dbReference>
<feature type="compositionally biased region" description="Polar residues" evidence="2">
    <location>
        <begin position="9"/>
        <end position="19"/>
    </location>
</feature>
<keyword evidence="1 3" id="KW-0808">Transferase</keyword>
<evidence type="ECO:0000256" key="2">
    <source>
        <dbReference type="SAM" id="MobiDB-lite"/>
    </source>
</evidence>
<evidence type="ECO:0000256" key="1">
    <source>
        <dbReference type="ARBA" id="ARBA00022679"/>
    </source>
</evidence>
<dbReference type="AlphaFoldDB" id="A0A2B4RIY7"/>
<gene>
    <name evidence="3" type="primary">mshA</name>
    <name evidence="3" type="ORF">AWC38_SpisGene19407</name>
</gene>
<dbReference type="Proteomes" id="UP000225706">
    <property type="component" value="Unassembled WGS sequence"/>
</dbReference>
<protein>
    <submittedName>
        <fullName evidence="3">D-inositol 3-phosphate glycosyltransferase</fullName>
    </submittedName>
</protein>
<dbReference type="PANTHER" id="PTHR46401">
    <property type="entry name" value="GLYCOSYLTRANSFERASE WBBK-RELATED"/>
    <property type="match status" value="1"/>
</dbReference>
<proteinExistence type="predicted"/>
<name>A0A2B4RIY7_STYPI</name>
<sequence length="332" mass="37060">MSHKLAGFNPSTTTTNGYSSHALREIVLNSSARPSNTAATSDVDSNGSRSSYLMAGAVGGMFTGVTFNNPPVNISINFQSSIDTNERLPAMKEKQLKLLREKYSSYLPFKPDGDIASFTPGLFEEFKDLPDLNKDPNASSEFKVLLSGRGDPEDFKLKGYDIAVQAFAVRELRKTRCCLLFVGVRDEEQDEKAKQLLTYGIDKRQLNVRKFVRCRDKMKELLCEVDLVIIPSRTEGFGLIALEALSAGLPILVSGNSGFAQAMKDLKIGESFIVNSNKPEVWATEITNVQEEHREYIQKIKELCKAYGKKYSREEQCEALVEKMRKMVQGVN</sequence>
<dbReference type="OrthoDB" id="5981781at2759"/>
<dbReference type="PANTHER" id="PTHR46401:SF2">
    <property type="entry name" value="GLYCOSYLTRANSFERASE WBBK-RELATED"/>
    <property type="match status" value="1"/>
</dbReference>
<keyword evidence="4" id="KW-1185">Reference proteome</keyword>
<dbReference type="EMBL" id="LSMT01000555">
    <property type="protein sequence ID" value="PFX16327.1"/>
    <property type="molecule type" value="Genomic_DNA"/>
</dbReference>